<sequence length="296" mass="34590">MLSNGKMKLLEGAVPEVIIKLSFMLIGLHVANMKGVIMRRWSMKLPFVKVSQEWPGYYFNIPVVNPTTRQPVPNKKMSFMDFYAYRMIFREHDFNLLSRTWQLFFVNNPRSLHEYIQDGFTYVRTYGRPDLFVTITYNSSWFDIIQEPMSGQKATDPHGIVARVFYLKVQKLMNVVTKGKVFGDVQCHMYSIEWQKRGLPHVNILIWIKEKLLPNQLNSIISAEIPDPQRHKDLYDTVIKNMIHGPCGNRNPASPCMKNGKCTEKYPREMIRETVHNNKDYPLCRRRAPEDGGKKS</sequence>
<keyword evidence="3" id="KW-1185">Reference proteome</keyword>
<organism evidence="2 3">
    <name type="scientific">Eumeta variegata</name>
    <name type="common">Bagworm moth</name>
    <name type="synonym">Eumeta japonica</name>
    <dbReference type="NCBI Taxonomy" id="151549"/>
    <lineage>
        <taxon>Eukaryota</taxon>
        <taxon>Metazoa</taxon>
        <taxon>Ecdysozoa</taxon>
        <taxon>Arthropoda</taxon>
        <taxon>Hexapoda</taxon>
        <taxon>Insecta</taxon>
        <taxon>Pterygota</taxon>
        <taxon>Neoptera</taxon>
        <taxon>Endopterygota</taxon>
        <taxon>Lepidoptera</taxon>
        <taxon>Glossata</taxon>
        <taxon>Ditrysia</taxon>
        <taxon>Tineoidea</taxon>
        <taxon>Psychidae</taxon>
        <taxon>Oiketicinae</taxon>
        <taxon>Eumeta</taxon>
    </lineage>
</organism>
<protein>
    <recommendedName>
        <fullName evidence="1">Helitron helicase-like domain-containing protein</fullName>
    </recommendedName>
</protein>
<dbReference type="AlphaFoldDB" id="A0A4C1U7B9"/>
<reference evidence="2 3" key="1">
    <citation type="journal article" date="2019" name="Commun. Biol.">
        <title>The bagworm genome reveals a unique fibroin gene that provides high tensile strength.</title>
        <authorList>
            <person name="Kono N."/>
            <person name="Nakamura H."/>
            <person name="Ohtoshi R."/>
            <person name="Tomita M."/>
            <person name="Numata K."/>
            <person name="Arakawa K."/>
        </authorList>
    </citation>
    <scope>NUCLEOTIDE SEQUENCE [LARGE SCALE GENOMIC DNA]</scope>
</reference>
<evidence type="ECO:0000313" key="2">
    <source>
        <dbReference type="EMBL" id="GBP22262.1"/>
    </source>
</evidence>
<dbReference type="InterPro" id="IPR025476">
    <property type="entry name" value="Helitron_helicase-like"/>
</dbReference>
<evidence type="ECO:0000259" key="1">
    <source>
        <dbReference type="Pfam" id="PF14214"/>
    </source>
</evidence>
<feature type="domain" description="Helitron helicase-like" evidence="1">
    <location>
        <begin position="106"/>
        <end position="206"/>
    </location>
</feature>
<comment type="caution">
    <text evidence="2">The sequence shown here is derived from an EMBL/GenBank/DDBJ whole genome shotgun (WGS) entry which is preliminary data.</text>
</comment>
<evidence type="ECO:0000313" key="3">
    <source>
        <dbReference type="Proteomes" id="UP000299102"/>
    </source>
</evidence>
<proteinExistence type="predicted"/>
<name>A0A4C1U7B9_EUMVA</name>
<accession>A0A4C1U7B9</accession>
<dbReference type="STRING" id="151549.A0A4C1U7B9"/>
<gene>
    <name evidence="2" type="ORF">EVAR_22548_1</name>
</gene>
<dbReference type="Pfam" id="PF14214">
    <property type="entry name" value="Helitron_like_N"/>
    <property type="match status" value="1"/>
</dbReference>
<dbReference type="OrthoDB" id="1728974at2759"/>
<dbReference type="Proteomes" id="UP000299102">
    <property type="component" value="Unassembled WGS sequence"/>
</dbReference>
<dbReference type="EMBL" id="BGZK01000138">
    <property type="protein sequence ID" value="GBP22262.1"/>
    <property type="molecule type" value="Genomic_DNA"/>
</dbReference>